<dbReference type="PRINTS" id="PR00081">
    <property type="entry name" value="GDHRDH"/>
</dbReference>
<evidence type="ECO:0000313" key="4">
    <source>
        <dbReference type="EMBL" id="KAF9884510.1"/>
    </source>
</evidence>
<dbReference type="EMBL" id="VCAU01000120">
    <property type="protein sequence ID" value="KAF9884510.1"/>
    <property type="molecule type" value="Genomic_DNA"/>
</dbReference>
<dbReference type="AlphaFoldDB" id="A0AAD4CDL3"/>
<dbReference type="Gene3D" id="3.40.50.720">
    <property type="entry name" value="NAD(P)-binding Rossmann-like Domain"/>
    <property type="match status" value="1"/>
</dbReference>
<dbReference type="GO" id="GO:0044550">
    <property type="term" value="P:secondary metabolite biosynthetic process"/>
    <property type="evidence" value="ECO:0007669"/>
    <property type="project" value="UniProtKB-ARBA"/>
</dbReference>
<dbReference type="PANTHER" id="PTHR43180">
    <property type="entry name" value="3-OXOACYL-(ACYL-CARRIER-PROTEIN) REDUCTASE (AFU_ORTHOLOGUE AFUA_6G11210)"/>
    <property type="match status" value="1"/>
</dbReference>
<accession>A0AAD4CDL3</accession>
<dbReference type="GO" id="GO:0016491">
    <property type="term" value="F:oxidoreductase activity"/>
    <property type="evidence" value="ECO:0007669"/>
    <property type="project" value="UniProtKB-KW"/>
</dbReference>
<sequence length="301" mass="32409">MPQTFYHQTGPVKDVSTIDTSALKDKVAIITGGCSGLGYCYAKALVTAGCFVVLADLTPPPEPFEEPCGIYVKCDVTVWAEQQTVFETAAQRSSTGKIDIVIANAGVAGPDIFTGLDDDVPQPPQTGMIDVNVIGVIYTAKLAGWYFSRHHQDPLDGCLILIGSIMGYIDTQSSAIYSASKFAIRGIMCCLRRKGVLRVNTIAPWMIETPIMSKDFLASIRPQLQQMGLDLALAEDAVGAVLRIATDRTINGHSLAVVPRQLALTGYMDLDLDDFKSGSPADTLQRAASALDYSQFRHALS</sequence>
<proteinExistence type="inferred from homology"/>
<evidence type="ECO:0000256" key="3">
    <source>
        <dbReference type="ARBA" id="ARBA00023002"/>
    </source>
</evidence>
<dbReference type="InterPro" id="IPR002347">
    <property type="entry name" value="SDR_fam"/>
</dbReference>
<dbReference type="PROSITE" id="PS00061">
    <property type="entry name" value="ADH_SHORT"/>
    <property type="match status" value="1"/>
</dbReference>
<keyword evidence="2" id="KW-0521">NADP</keyword>
<comment type="caution">
    <text evidence="4">The sequence shown here is derived from an EMBL/GenBank/DDBJ whole genome shotgun (WGS) entry which is preliminary data.</text>
</comment>
<dbReference type="SUPFAM" id="SSF51735">
    <property type="entry name" value="NAD(P)-binding Rossmann-fold domains"/>
    <property type="match status" value="1"/>
</dbReference>
<dbReference type="InterPro" id="IPR020904">
    <property type="entry name" value="Sc_DH/Rdtase_CS"/>
</dbReference>
<protein>
    <submittedName>
        <fullName evidence="4">Uncharacterized protein</fullName>
    </submittedName>
</protein>
<gene>
    <name evidence="4" type="ORF">FE257_001698</name>
</gene>
<keyword evidence="5" id="KW-1185">Reference proteome</keyword>
<dbReference type="InterPro" id="IPR036291">
    <property type="entry name" value="NAD(P)-bd_dom_sf"/>
</dbReference>
<reference evidence="4" key="2">
    <citation type="submission" date="2020-02" db="EMBL/GenBank/DDBJ databases">
        <authorList>
            <person name="Gilchrist C.L.M."/>
            <person name="Chooi Y.-H."/>
        </authorList>
    </citation>
    <scope>NUCLEOTIDE SEQUENCE</scope>
    <source>
        <strain evidence="4">MST-FP2251</strain>
    </source>
</reference>
<dbReference type="Pfam" id="PF00106">
    <property type="entry name" value="adh_short"/>
    <property type="match status" value="1"/>
</dbReference>
<name>A0AAD4CDL3_ASPNN</name>
<evidence type="ECO:0000313" key="5">
    <source>
        <dbReference type="Proteomes" id="UP001194746"/>
    </source>
</evidence>
<keyword evidence="3" id="KW-0560">Oxidoreductase</keyword>
<evidence type="ECO:0000256" key="1">
    <source>
        <dbReference type="ARBA" id="ARBA00006484"/>
    </source>
</evidence>
<organism evidence="4 5">
    <name type="scientific">Aspergillus nanangensis</name>
    <dbReference type="NCBI Taxonomy" id="2582783"/>
    <lineage>
        <taxon>Eukaryota</taxon>
        <taxon>Fungi</taxon>
        <taxon>Dikarya</taxon>
        <taxon>Ascomycota</taxon>
        <taxon>Pezizomycotina</taxon>
        <taxon>Eurotiomycetes</taxon>
        <taxon>Eurotiomycetidae</taxon>
        <taxon>Eurotiales</taxon>
        <taxon>Aspergillaceae</taxon>
        <taxon>Aspergillus</taxon>
        <taxon>Aspergillus subgen. Circumdati</taxon>
    </lineage>
</organism>
<comment type="similarity">
    <text evidence="1">Belongs to the short-chain dehydrogenases/reductases (SDR) family.</text>
</comment>
<evidence type="ECO:0000256" key="2">
    <source>
        <dbReference type="ARBA" id="ARBA00022857"/>
    </source>
</evidence>
<reference evidence="4" key="1">
    <citation type="journal article" date="2019" name="Beilstein J. Org. Chem.">
        <title>Nanangenines: drimane sesquiterpenoids as the dominant metabolite cohort of a novel Australian fungus, Aspergillus nanangensis.</title>
        <authorList>
            <person name="Lacey H.J."/>
            <person name="Gilchrist C.L.M."/>
            <person name="Crombie A."/>
            <person name="Kalaitzis J.A."/>
            <person name="Vuong D."/>
            <person name="Rutledge P.J."/>
            <person name="Turner P."/>
            <person name="Pitt J.I."/>
            <person name="Lacey E."/>
            <person name="Chooi Y.H."/>
            <person name="Piggott A.M."/>
        </authorList>
    </citation>
    <scope>NUCLEOTIDE SEQUENCE</scope>
    <source>
        <strain evidence="4">MST-FP2251</strain>
    </source>
</reference>
<dbReference type="PANTHER" id="PTHR43180:SF31">
    <property type="entry name" value="CHAIN DEHYDROGENASE_REDUCTASE, PUTATIVE (AFU_ORTHOLOGUE AFUA_2G16570)-RELATED"/>
    <property type="match status" value="1"/>
</dbReference>
<dbReference type="Proteomes" id="UP001194746">
    <property type="component" value="Unassembled WGS sequence"/>
</dbReference>